<evidence type="ECO:0000313" key="1">
    <source>
        <dbReference type="EMBL" id="KAI9919615.1"/>
    </source>
</evidence>
<sequence>MKAVPWISRYGFALVAASVLCFSRRTCDSARAMRTVGQADQVDAKALKTVDDPNESRVFRFSATEAATIKRAAENLNIESDSLQSTGVAAKAAKLLSRDDSFKSTVTSETAHDWFTRHDPLEQGATSQSMKTRQFDSNKKAADKGKKLLSRDDNFKSTVTSESADDLWTRHGTLKQVATSQSTKRRQGHDMEVDSNKKAKLLESLEKYLTKQIWFNEGADSRSNTKRKGNDIELSGKKKSKLLESIEGNLNKLRLQHEGRGTARSNKKRKDSALEVDSVKRGKLLHSLENLDEDTMLLMIVGAKQHQVTGLKPRELETYLLEKWEDYGLTLDEVLDRTSDATMLELLKYPMPEIWLTYADKVKQDPYEVLLERLTLSYGEANLARKLMTLKVHRTSDEPVASQLVKLLLENWLERGLDFNGVSNRLGLKRNDLFAFLRDPATNMCFLYAKWQRQDPYASFLSWLNEYVGDQGIASILVVAKEGGENVKFIEQLQLYQFSHWRVAGMDQNAAKVHLGLTDWRAGREDEPLYQAWKLYGRYLKIWAKKE</sequence>
<name>A0ACC0WL61_9STRA</name>
<evidence type="ECO:0000313" key="2">
    <source>
        <dbReference type="Proteomes" id="UP001163321"/>
    </source>
</evidence>
<gene>
    <name evidence="1" type="ORF">PsorP6_017361</name>
</gene>
<proteinExistence type="predicted"/>
<accession>A0ACC0WL61</accession>
<organism evidence="1 2">
    <name type="scientific">Peronosclerospora sorghi</name>
    <dbReference type="NCBI Taxonomy" id="230839"/>
    <lineage>
        <taxon>Eukaryota</taxon>
        <taxon>Sar</taxon>
        <taxon>Stramenopiles</taxon>
        <taxon>Oomycota</taxon>
        <taxon>Peronosporomycetes</taxon>
        <taxon>Peronosporales</taxon>
        <taxon>Peronosporaceae</taxon>
        <taxon>Peronosclerospora</taxon>
    </lineage>
</organism>
<dbReference type="Proteomes" id="UP001163321">
    <property type="component" value="Chromosome 11"/>
</dbReference>
<comment type="caution">
    <text evidence="1">The sequence shown here is derived from an EMBL/GenBank/DDBJ whole genome shotgun (WGS) entry which is preliminary data.</text>
</comment>
<protein>
    <submittedName>
        <fullName evidence="1">Uncharacterized protein</fullName>
    </submittedName>
</protein>
<reference evidence="1 2" key="1">
    <citation type="journal article" date="2022" name="bioRxiv">
        <title>The genome of the oomycete Peronosclerospora sorghi, a cosmopolitan pathogen of maize and sorghum, is inflated with dispersed pseudogenes.</title>
        <authorList>
            <person name="Fletcher K."/>
            <person name="Martin F."/>
            <person name="Isakeit T."/>
            <person name="Cavanaugh K."/>
            <person name="Magill C."/>
            <person name="Michelmore R."/>
        </authorList>
    </citation>
    <scope>NUCLEOTIDE SEQUENCE [LARGE SCALE GENOMIC DNA]</scope>
    <source>
        <strain evidence="1">P6</strain>
    </source>
</reference>
<keyword evidence="2" id="KW-1185">Reference proteome</keyword>
<dbReference type="EMBL" id="CM047590">
    <property type="protein sequence ID" value="KAI9919615.1"/>
    <property type="molecule type" value="Genomic_DNA"/>
</dbReference>